<accession>A0A1Q3CSE6</accession>
<name>A0A1Q3CSE6_CEPFO</name>
<dbReference type="Proteomes" id="UP000187406">
    <property type="component" value="Unassembled WGS sequence"/>
</dbReference>
<evidence type="ECO:0000313" key="2">
    <source>
        <dbReference type="Proteomes" id="UP000187406"/>
    </source>
</evidence>
<organism evidence="1 2">
    <name type="scientific">Cephalotus follicularis</name>
    <name type="common">Albany pitcher plant</name>
    <dbReference type="NCBI Taxonomy" id="3775"/>
    <lineage>
        <taxon>Eukaryota</taxon>
        <taxon>Viridiplantae</taxon>
        <taxon>Streptophyta</taxon>
        <taxon>Embryophyta</taxon>
        <taxon>Tracheophyta</taxon>
        <taxon>Spermatophyta</taxon>
        <taxon>Magnoliopsida</taxon>
        <taxon>eudicotyledons</taxon>
        <taxon>Gunneridae</taxon>
        <taxon>Pentapetalae</taxon>
        <taxon>rosids</taxon>
        <taxon>fabids</taxon>
        <taxon>Oxalidales</taxon>
        <taxon>Cephalotaceae</taxon>
        <taxon>Cephalotus</taxon>
    </lineage>
</organism>
<gene>
    <name evidence="1" type="ORF">CFOL_v3_26620</name>
</gene>
<reference evidence="2" key="1">
    <citation type="submission" date="2016-04" db="EMBL/GenBank/DDBJ databases">
        <title>Cephalotus genome sequencing.</title>
        <authorList>
            <person name="Fukushima K."/>
            <person name="Hasebe M."/>
            <person name="Fang X."/>
        </authorList>
    </citation>
    <scope>NUCLEOTIDE SEQUENCE [LARGE SCALE GENOMIC DNA]</scope>
    <source>
        <strain evidence="2">cv. St1</strain>
    </source>
</reference>
<proteinExistence type="predicted"/>
<sequence>MAVLVEIPFSPMILIGDLSLCLPPKSSLVGSTRLVRDNRVEEEVNASPTPTEVRIQSPGTNEVDLSYLGSIELIIWRKGRPRSECLIGPHFLPHNPQGSVK</sequence>
<evidence type="ECO:0000313" key="1">
    <source>
        <dbReference type="EMBL" id="GAV83169.1"/>
    </source>
</evidence>
<comment type="caution">
    <text evidence="1">The sequence shown here is derived from an EMBL/GenBank/DDBJ whole genome shotgun (WGS) entry which is preliminary data.</text>
</comment>
<keyword evidence="2" id="KW-1185">Reference proteome</keyword>
<dbReference type="AlphaFoldDB" id="A0A1Q3CSE6"/>
<dbReference type="EMBL" id="BDDD01002815">
    <property type="protein sequence ID" value="GAV83169.1"/>
    <property type="molecule type" value="Genomic_DNA"/>
</dbReference>
<dbReference type="InParanoid" id="A0A1Q3CSE6"/>
<protein>
    <submittedName>
        <fullName evidence="1">Uncharacterized protein</fullName>
    </submittedName>
</protein>